<protein>
    <submittedName>
        <fullName evidence="2">Uncharacterized protein</fullName>
    </submittedName>
</protein>
<feature type="compositionally biased region" description="Low complexity" evidence="1">
    <location>
        <begin position="40"/>
        <end position="51"/>
    </location>
</feature>
<reference evidence="2" key="1">
    <citation type="journal article" date="2021" name="Proc. Natl. Acad. Sci. U.S.A.">
        <title>A Catalog of Tens of Thousands of Viruses from Human Metagenomes Reveals Hidden Associations with Chronic Diseases.</title>
        <authorList>
            <person name="Tisza M.J."/>
            <person name="Buck C.B."/>
        </authorList>
    </citation>
    <scope>NUCLEOTIDE SEQUENCE</scope>
    <source>
        <strain evidence="2">CtOZu12</strain>
    </source>
</reference>
<feature type="region of interest" description="Disordered" evidence="1">
    <location>
        <begin position="40"/>
        <end position="73"/>
    </location>
</feature>
<accession>A0A8D9PEA7</accession>
<feature type="compositionally biased region" description="Polar residues" evidence="1">
    <location>
        <begin position="52"/>
        <end position="65"/>
    </location>
</feature>
<name>A0A8D9PEA7_9VIRU</name>
<evidence type="ECO:0000256" key="1">
    <source>
        <dbReference type="SAM" id="MobiDB-lite"/>
    </source>
</evidence>
<dbReference type="EMBL" id="BK029940">
    <property type="protein sequence ID" value="DAD55671.1"/>
    <property type="molecule type" value="Genomic_DNA"/>
</dbReference>
<evidence type="ECO:0000313" key="2">
    <source>
        <dbReference type="EMBL" id="DAD55671.1"/>
    </source>
</evidence>
<proteinExistence type="predicted"/>
<organism evidence="2">
    <name type="scientific">Bacteriophage sp</name>
    <dbReference type="NCBI Taxonomy" id="38018"/>
    <lineage>
        <taxon>Viruses</taxon>
    </lineage>
</organism>
<sequence length="116" mass="11481">MGGIGQYYYSNFASGGSSCQSYDNVQMTKGSSIAVVIGSNSSSKTSFGSKSVDNGGNATNATTPGKGTGNLGADGVASSSGDYVINYGKGVLSKMYGAGGGGIGRRGAVYIKYLGT</sequence>